<dbReference type="Proteomes" id="UP001347796">
    <property type="component" value="Unassembled WGS sequence"/>
</dbReference>
<dbReference type="AlphaFoldDB" id="A0AAN8J5Y2"/>
<name>A0AAN8J5Y2_PATCE</name>
<dbReference type="EMBL" id="JAZGQO010000015">
    <property type="protein sequence ID" value="KAK6169653.1"/>
    <property type="molecule type" value="Genomic_DNA"/>
</dbReference>
<evidence type="ECO:0000313" key="2">
    <source>
        <dbReference type="Proteomes" id="UP001347796"/>
    </source>
</evidence>
<comment type="caution">
    <text evidence="1">The sequence shown here is derived from an EMBL/GenBank/DDBJ whole genome shotgun (WGS) entry which is preliminary data.</text>
</comment>
<keyword evidence="2" id="KW-1185">Reference proteome</keyword>
<organism evidence="1 2">
    <name type="scientific">Patella caerulea</name>
    <name type="common">Rayed Mediterranean limpet</name>
    <dbReference type="NCBI Taxonomy" id="87958"/>
    <lineage>
        <taxon>Eukaryota</taxon>
        <taxon>Metazoa</taxon>
        <taxon>Spiralia</taxon>
        <taxon>Lophotrochozoa</taxon>
        <taxon>Mollusca</taxon>
        <taxon>Gastropoda</taxon>
        <taxon>Patellogastropoda</taxon>
        <taxon>Patelloidea</taxon>
        <taxon>Patellidae</taxon>
        <taxon>Patella</taxon>
    </lineage>
</organism>
<protein>
    <submittedName>
        <fullName evidence="1">Uncharacterized protein</fullName>
    </submittedName>
</protein>
<gene>
    <name evidence="1" type="ORF">SNE40_020655</name>
</gene>
<accession>A0AAN8J5Y2</accession>
<reference evidence="1 2" key="1">
    <citation type="submission" date="2024-01" db="EMBL/GenBank/DDBJ databases">
        <title>The genome of the rayed Mediterranean limpet Patella caerulea (Linnaeus, 1758).</title>
        <authorList>
            <person name="Anh-Thu Weber A."/>
            <person name="Halstead-Nussloch G."/>
        </authorList>
    </citation>
    <scope>NUCLEOTIDE SEQUENCE [LARGE SCALE GENOMIC DNA]</scope>
    <source>
        <strain evidence="1">AATW-2023a</strain>
        <tissue evidence="1">Whole specimen</tissue>
    </source>
</reference>
<sequence length="102" mass="11752">MCIDRRRGLGYLHVPILNVDDTYSVGLIQHVPYISRAPIVLLPEIRLAVFVIERILDGMQMIPRLVQSDTMVITASMLFKIVKTRLIETFGQTLIWYTYSLT</sequence>
<evidence type="ECO:0000313" key="1">
    <source>
        <dbReference type="EMBL" id="KAK6169653.1"/>
    </source>
</evidence>
<proteinExistence type="predicted"/>